<feature type="chain" id="PRO_5036260706" evidence="2">
    <location>
        <begin position="19"/>
        <end position="106"/>
    </location>
</feature>
<evidence type="ECO:0000313" key="3">
    <source>
        <dbReference type="EMBL" id="CAG6459703.1"/>
    </source>
</evidence>
<accession>A0A8D8F6Y7</accession>
<evidence type="ECO:0000256" key="2">
    <source>
        <dbReference type="SAM" id="SignalP"/>
    </source>
</evidence>
<organism evidence="3">
    <name type="scientific">Culex pipiens</name>
    <name type="common">House mosquito</name>
    <dbReference type="NCBI Taxonomy" id="7175"/>
    <lineage>
        <taxon>Eukaryota</taxon>
        <taxon>Metazoa</taxon>
        <taxon>Ecdysozoa</taxon>
        <taxon>Arthropoda</taxon>
        <taxon>Hexapoda</taxon>
        <taxon>Insecta</taxon>
        <taxon>Pterygota</taxon>
        <taxon>Neoptera</taxon>
        <taxon>Endopterygota</taxon>
        <taxon>Diptera</taxon>
        <taxon>Nematocera</taxon>
        <taxon>Culicoidea</taxon>
        <taxon>Culicidae</taxon>
        <taxon>Culicinae</taxon>
        <taxon>Culicini</taxon>
        <taxon>Culex</taxon>
        <taxon>Culex</taxon>
    </lineage>
</organism>
<name>A0A8D8F6Y7_CULPI</name>
<reference evidence="3" key="1">
    <citation type="submission" date="2021-05" db="EMBL/GenBank/DDBJ databases">
        <authorList>
            <person name="Alioto T."/>
            <person name="Alioto T."/>
            <person name="Gomez Garrido J."/>
        </authorList>
    </citation>
    <scope>NUCLEOTIDE SEQUENCE</scope>
</reference>
<feature type="compositionally biased region" description="Polar residues" evidence="1">
    <location>
        <begin position="77"/>
        <end position="106"/>
    </location>
</feature>
<dbReference type="AlphaFoldDB" id="A0A8D8F6Y7"/>
<feature type="region of interest" description="Disordered" evidence="1">
    <location>
        <begin position="51"/>
        <end position="106"/>
    </location>
</feature>
<feature type="signal peptide" evidence="2">
    <location>
        <begin position="1"/>
        <end position="18"/>
    </location>
</feature>
<dbReference type="EMBL" id="HBUE01038252">
    <property type="protein sequence ID" value="CAG6459703.1"/>
    <property type="molecule type" value="Transcribed_RNA"/>
</dbReference>
<feature type="compositionally biased region" description="Basic residues" evidence="1">
    <location>
        <begin position="51"/>
        <end position="60"/>
    </location>
</feature>
<dbReference type="EMBL" id="HBUE01250027">
    <property type="protein sequence ID" value="CAG6553822.1"/>
    <property type="molecule type" value="Transcribed_RNA"/>
</dbReference>
<sequence>MLASVLFALFALAGSCSNSKGSLKAGLPEKKLSGRLIYSSTFLARFRSRSSRSSRSRLRSANHFIRPPVGAPGLSSRLKNWSEPSLRLNRTQTGSIGPSRCGTRST</sequence>
<protein>
    <submittedName>
        <fullName evidence="3">(northern house mosquito) hypothetical protein</fullName>
    </submittedName>
</protein>
<dbReference type="EMBL" id="HBUE01038251">
    <property type="protein sequence ID" value="CAG6459701.1"/>
    <property type="molecule type" value="Transcribed_RNA"/>
</dbReference>
<evidence type="ECO:0000256" key="1">
    <source>
        <dbReference type="SAM" id="MobiDB-lite"/>
    </source>
</evidence>
<keyword evidence="2" id="KW-0732">Signal</keyword>
<dbReference type="EMBL" id="HBUE01145178">
    <property type="protein sequence ID" value="CAG6502582.1"/>
    <property type="molecule type" value="Transcribed_RNA"/>
</dbReference>
<proteinExistence type="predicted"/>